<keyword evidence="1" id="KW-0472">Membrane</keyword>
<dbReference type="EMBL" id="KV417641">
    <property type="protein sequence ID" value="KZP12874.1"/>
    <property type="molecule type" value="Genomic_DNA"/>
</dbReference>
<feature type="transmembrane region" description="Helical" evidence="1">
    <location>
        <begin position="57"/>
        <end position="81"/>
    </location>
</feature>
<dbReference type="Proteomes" id="UP000076532">
    <property type="component" value="Unassembled WGS sequence"/>
</dbReference>
<protein>
    <submittedName>
        <fullName evidence="2">Uncharacterized protein</fullName>
    </submittedName>
</protein>
<keyword evidence="1" id="KW-1133">Transmembrane helix</keyword>
<sequence>MDPARLSHLIDVTPATLAAVQLQQHTQTAAYFAAVAWDWTLAIGEELQIAKRCGRSLAVLAYFLARSSGVMAFGLTLVFLIKVPPYENRCSALLNWIGVTMMVGSAAKAYLFLLRVRAIYDNSKLVTLFSGVGWLAVVCARMTFAFMVNISPPKQTGRCAITDLGSLPIISLWLNAAYDTCIFVSVSVRLASYANLTGTPWISSFIRGYGLPPTMRHLLKDAQKYYGIKRNVSSITILFTLLSAVIAVLPVHPIYQAIALAPAIAVETVMTCKVFRSMILRSLHPIQNVKLSKTPAEAHTTAMSIFELDTFMELRIRRTNTEHEQVW</sequence>
<evidence type="ECO:0000313" key="2">
    <source>
        <dbReference type="EMBL" id="KZP12874.1"/>
    </source>
</evidence>
<proteinExistence type="predicted"/>
<organism evidence="2 3">
    <name type="scientific">Athelia psychrophila</name>
    <dbReference type="NCBI Taxonomy" id="1759441"/>
    <lineage>
        <taxon>Eukaryota</taxon>
        <taxon>Fungi</taxon>
        <taxon>Dikarya</taxon>
        <taxon>Basidiomycota</taxon>
        <taxon>Agaricomycotina</taxon>
        <taxon>Agaricomycetes</taxon>
        <taxon>Agaricomycetidae</taxon>
        <taxon>Atheliales</taxon>
        <taxon>Atheliaceae</taxon>
        <taxon>Athelia</taxon>
    </lineage>
</organism>
<reference evidence="2 3" key="1">
    <citation type="journal article" date="2016" name="Mol. Biol. Evol.">
        <title>Comparative Genomics of Early-Diverging Mushroom-Forming Fungi Provides Insights into the Origins of Lignocellulose Decay Capabilities.</title>
        <authorList>
            <person name="Nagy L.G."/>
            <person name="Riley R."/>
            <person name="Tritt A."/>
            <person name="Adam C."/>
            <person name="Daum C."/>
            <person name="Floudas D."/>
            <person name="Sun H."/>
            <person name="Yadav J.S."/>
            <person name="Pangilinan J."/>
            <person name="Larsson K.H."/>
            <person name="Matsuura K."/>
            <person name="Barry K."/>
            <person name="Labutti K."/>
            <person name="Kuo R."/>
            <person name="Ohm R.A."/>
            <person name="Bhattacharya S.S."/>
            <person name="Shirouzu T."/>
            <person name="Yoshinaga Y."/>
            <person name="Martin F.M."/>
            <person name="Grigoriev I.V."/>
            <person name="Hibbett D.S."/>
        </authorList>
    </citation>
    <scope>NUCLEOTIDE SEQUENCE [LARGE SCALE GENOMIC DNA]</scope>
    <source>
        <strain evidence="2 3">CBS 109695</strain>
    </source>
</reference>
<name>A0A166BQ92_9AGAM</name>
<keyword evidence="1" id="KW-0812">Transmembrane</keyword>
<feature type="transmembrane region" description="Helical" evidence="1">
    <location>
        <begin position="125"/>
        <end position="148"/>
    </location>
</feature>
<dbReference type="AlphaFoldDB" id="A0A166BQ92"/>
<accession>A0A166BQ92</accession>
<keyword evidence="3" id="KW-1185">Reference proteome</keyword>
<feature type="transmembrane region" description="Helical" evidence="1">
    <location>
        <begin position="93"/>
        <end position="113"/>
    </location>
</feature>
<evidence type="ECO:0000256" key="1">
    <source>
        <dbReference type="SAM" id="Phobius"/>
    </source>
</evidence>
<gene>
    <name evidence="2" type="ORF">FIBSPDRAFT_936684</name>
</gene>
<feature type="transmembrane region" description="Helical" evidence="1">
    <location>
        <begin position="257"/>
        <end position="275"/>
    </location>
</feature>
<evidence type="ECO:0000313" key="3">
    <source>
        <dbReference type="Proteomes" id="UP000076532"/>
    </source>
</evidence>
<feature type="transmembrane region" description="Helical" evidence="1">
    <location>
        <begin position="232"/>
        <end position="251"/>
    </location>
</feature>